<feature type="domain" description="RecX first three-helical" evidence="7">
    <location>
        <begin position="114"/>
        <end position="153"/>
    </location>
</feature>
<reference evidence="8 9" key="1">
    <citation type="journal article" date="2017" name="BMC Genomics">
        <title>Comparative genomic and phylogenomic analyses of the Bifidobacteriaceae family.</title>
        <authorList>
            <person name="Lugli G.A."/>
            <person name="Milani C."/>
            <person name="Turroni F."/>
            <person name="Duranti S."/>
            <person name="Mancabelli L."/>
            <person name="Mangifesta M."/>
            <person name="Ferrario C."/>
            <person name="Modesto M."/>
            <person name="Mattarelli P."/>
            <person name="Jiri K."/>
            <person name="van Sinderen D."/>
            <person name="Ventura M."/>
        </authorList>
    </citation>
    <scope>NUCLEOTIDE SEQUENCE [LARGE SCALE GENOMIC DNA]</scope>
    <source>
        <strain evidence="8 9">DSM 22924</strain>
    </source>
</reference>
<dbReference type="RefSeq" id="WP_094722231.1">
    <property type="nucleotide sequence ID" value="NZ_MWWS01000002.1"/>
</dbReference>
<keyword evidence="4" id="KW-0963">Cytoplasm</keyword>
<evidence type="ECO:0000256" key="2">
    <source>
        <dbReference type="ARBA" id="ARBA00009695"/>
    </source>
</evidence>
<dbReference type="InterPro" id="IPR053926">
    <property type="entry name" value="RecX_HTH_1st"/>
</dbReference>
<dbReference type="InterPro" id="IPR003783">
    <property type="entry name" value="Regulatory_RecX"/>
</dbReference>
<dbReference type="AlphaFoldDB" id="A0A261EVZ3"/>
<dbReference type="GO" id="GO:0005737">
    <property type="term" value="C:cytoplasm"/>
    <property type="evidence" value="ECO:0007669"/>
    <property type="project" value="UniProtKB-SubCell"/>
</dbReference>
<evidence type="ECO:0000256" key="4">
    <source>
        <dbReference type="ARBA" id="ARBA00022490"/>
    </source>
</evidence>
<dbReference type="PANTHER" id="PTHR33602:SF1">
    <property type="entry name" value="REGULATORY PROTEIN RECX FAMILY PROTEIN"/>
    <property type="match status" value="1"/>
</dbReference>
<sequence>MIDVSDFLASNPVRINLAHKAPVVPTKAETTGEGEGDNSCFDGGSESSKSKQSSEQEAYLHKGSYGHLPVDNGTNDKRYGKRRYKRTPKKGGFGSRNHRTGDSGLIDPYDEQSCKEAGLTLLDAAARPRQALAERLQAKGYAPAVVERVLVRLEELGFIDDQAYAQSYLRYCLSRNLGESGVFREMKRKGVEASTAERVIASAVNEGLFVESAYELGRKVAKKTMGLDENVRRRRLWSAGVRKGHSPALIKQVAADLFPWASSD</sequence>
<dbReference type="GO" id="GO:0006282">
    <property type="term" value="P:regulation of DNA repair"/>
    <property type="evidence" value="ECO:0007669"/>
    <property type="project" value="InterPro"/>
</dbReference>
<organism evidence="8 9">
    <name type="scientific">Bombiscardovia coagulans</name>
    <dbReference type="NCBI Taxonomy" id="686666"/>
    <lineage>
        <taxon>Bacteria</taxon>
        <taxon>Bacillati</taxon>
        <taxon>Actinomycetota</taxon>
        <taxon>Actinomycetes</taxon>
        <taxon>Bifidobacteriales</taxon>
        <taxon>Bifidobacteriaceae</taxon>
        <taxon>Bombiscardovia</taxon>
    </lineage>
</organism>
<dbReference type="PANTHER" id="PTHR33602">
    <property type="entry name" value="REGULATORY PROTEIN RECX FAMILY PROTEIN"/>
    <property type="match status" value="1"/>
</dbReference>
<name>A0A261EVZ3_9BIFI</name>
<evidence type="ECO:0000256" key="3">
    <source>
        <dbReference type="ARBA" id="ARBA00018111"/>
    </source>
</evidence>
<dbReference type="InterPro" id="IPR036388">
    <property type="entry name" value="WH-like_DNA-bd_sf"/>
</dbReference>
<gene>
    <name evidence="8" type="ORF">BOCO_0183</name>
</gene>
<evidence type="ECO:0000259" key="7">
    <source>
        <dbReference type="Pfam" id="PF21982"/>
    </source>
</evidence>
<feature type="domain" description="RecX second three-helical" evidence="6">
    <location>
        <begin position="160"/>
        <end position="199"/>
    </location>
</feature>
<dbReference type="Pfam" id="PF02631">
    <property type="entry name" value="RecX_HTH2"/>
    <property type="match status" value="1"/>
</dbReference>
<feature type="compositionally biased region" description="Basic and acidic residues" evidence="5">
    <location>
        <begin position="48"/>
        <end position="60"/>
    </location>
</feature>
<feature type="region of interest" description="Disordered" evidence="5">
    <location>
        <begin position="25"/>
        <end position="108"/>
    </location>
</feature>
<dbReference type="Proteomes" id="UP000216004">
    <property type="component" value="Unassembled WGS sequence"/>
</dbReference>
<dbReference type="InterPro" id="IPR053924">
    <property type="entry name" value="RecX_HTH_2nd"/>
</dbReference>
<evidence type="ECO:0000256" key="5">
    <source>
        <dbReference type="SAM" id="MobiDB-lite"/>
    </source>
</evidence>
<keyword evidence="9" id="KW-1185">Reference proteome</keyword>
<dbReference type="EMBL" id="MWWS01000002">
    <property type="protein sequence ID" value="OZG50997.1"/>
    <property type="molecule type" value="Genomic_DNA"/>
</dbReference>
<accession>A0A261EVZ3</accession>
<comment type="subcellular location">
    <subcellularLocation>
        <location evidence="1">Cytoplasm</location>
    </subcellularLocation>
</comment>
<dbReference type="OrthoDB" id="3238942at2"/>
<comment type="caution">
    <text evidence="8">The sequence shown here is derived from an EMBL/GenBank/DDBJ whole genome shotgun (WGS) entry which is preliminary data.</text>
</comment>
<comment type="similarity">
    <text evidence="2">Belongs to the RecX family.</text>
</comment>
<feature type="compositionally biased region" description="Basic residues" evidence="5">
    <location>
        <begin position="79"/>
        <end position="89"/>
    </location>
</feature>
<evidence type="ECO:0000259" key="6">
    <source>
        <dbReference type="Pfam" id="PF02631"/>
    </source>
</evidence>
<dbReference type="Pfam" id="PF21982">
    <property type="entry name" value="RecX_HTH1"/>
    <property type="match status" value="1"/>
</dbReference>
<evidence type="ECO:0000313" key="9">
    <source>
        <dbReference type="Proteomes" id="UP000216004"/>
    </source>
</evidence>
<protein>
    <recommendedName>
        <fullName evidence="3">Regulatory protein RecX</fullName>
    </recommendedName>
</protein>
<dbReference type="Gene3D" id="1.10.10.10">
    <property type="entry name" value="Winged helix-like DNA-binding domain superfamily/Winged helix DNA-binding domain"/>
    <property type="match status" value="1"/>
</dbReference>
<proteinExistence type="inferred from homology"/>
<evidence type="ECO:0000256" key="1">
    <source>
        <dbReference type="ARBA" id="ARBA00004496"/>
    </source>
</evidence>
<evidence type="ECO:0000313" key="8">
    <source>
        <dbReference type="EMBL" id="OZG50997.1"/>
    </source>
</evidence>